<dbReference type="Pfam" id="PF00398">
    <property type="entry name" value="RrnaAD"/>
    <property type="match status" value="1"/>
</dbReference>
<gene>
    <name evidence="7" type="ORF">NAS2_1484</name>
</gene>
<evidence type="ECO:0000256" key="3">
    <source>
        <dbReference type="ARBA" id="ARBA00022691"/>
    </source>
</evidence>
<protein>
    <submittedName>
        <fullName evidence="7">S-adenosylmethionine-6-N',N'-adenosyl rRNA dimethyltransferase</fullName>
        <ecNumber evidence="7">2.1.1.182</ecNumber>
    </submittedName>
</protein>
<dbReference type="RefSeq" id="WP_174449051.1">
    <property type="nucleotide sequence ID" value="NZ_AP018732.1"/>
</dbReference>
<feature type="binding site" evidence="5">
    <location>
        <position position="11"/>
    </location>
    <ligand>
        <name>S-adenosyl-L-methionine</name>
        <dbReference type="ChEBI" id="CHEBI:59789"/>
    </ligand>
</feature>
<dbReference type="InterPro" id="IPR029063">
    <property type="entry name" value="SAM-dependent_MTases_sf"/>
</dbReference>
<dbReference type="GO" id="GO:0052908">
    <property type="term" value="F:16S rRNA (adenine(1518)-N(6)/adenine(1519)-N(6))-dimethyltransferase activity"/>
    <property type="evidence" value="ECO:0007669"/>
    <property type="project" value="UniProtKB-EC"/>
</dbReference>
<feature type="binding site" evidence="5">
    <location>
        <position position="13"/>
    </location>
    <ligand>
        <name>S-adenosyl-L-methionine</name>
        <dbReference type="ChEBI" id="CHEBI:59789"/>
    </ligand>
</feature>
<keyword evidence="1 5" id="KW-0489">Methyltransferase</keyword>
<dbReference type="SUPFAM" id="SSF53335">
    <property type="entry name" value="S-adenosyl-L-methionine-dependent methyltransferases"/>
    <property type="match status" value="1"/>
</dbReference>
<evidence type="ECO:0000256" key="5">
    <source>
        <dbReference type="PROSITE-ProRule" id="PRU01026"/>
    </source>
</evidence>
<feature type="binding site" evidence="5">
    <location>
        <position position="87"/>
    </location>
    <ligand>
        <name>S-adenosyl-L-methionine</name>
        <dbReference type="ChEBI" id="CHEBI:59789"/>
    </ligand>
</feature>
<dbReference type="Proteomes" id="UP000509448">
    <property type="component" value="Chromosome"/>
</dbReference>
<dbReference type="InterPro" id="IPR001737">
    <property type="entry name" value="KsgA/Erm"/>
</dbReference>
<reference evidence="7 8" key="1">
    <citation type="journal article" date="2019" name="ISME J.">
        <title>Isolation and characterization of a thermophilic sulfur- and iron-reducing thaumarchaeote from a terrestrial acidic hot spring.</title>
        <authorList>
            <person name="Kato S."/>
            <person name="Itoh T."/>
            <person name="Yuki M."/>
            <person name="Nagamori M."/>
            <person name="Ohnishi M."/>
            <person name="Uematsu K."/>
            <person name="Suzuki K."/>
            <person name="Takashina T."/>
            <person name="Ohkuma M."/>
        </authorList>
    </citation>
    <scope>NUCLEOTIDE SEQUENCE [LARGE SCALE GENOMIC DNA]</scope>
    <source>
        <strain evidence="7 8">NAS-02</strain>
    </source>
</reference>
<evidence type="ECO:0000256" key="4">
    <source>
        <dbReference type="ARBA" id="ARBA00022884"/>
    </source>
</evidence>
<keyword evidence="2 5" id="KW-0808">Transferase</keyword>
<evidence type="ECO:0000313" key="7">
    <source>
        <dbReference type="EMBL" id="BBE42864.1"/>
    </source>
</evidence>
<organism evidence="7 8">
    <name type="scientific">Conexivisphaera calida</name>
    <dbReference type="NCBI Taxonomy" id="1874277"/>
    <lineage>
        <taxon>Archaea</taxon>
        <taxon>Nitrososphaerota</taxon>
        <taxon>Conexivisphaeria</taxon>
        <taxon>Conexivisphaerales</taxon>
        <taxon>Conexivisphaeraceae</taxon>
        <taxon>Conexivisphaera</taxon>
    </lineage>
</organism>
<proteinExistence type="inferred from homology"/>
<dbReference type="GeneID" id="55585295"/>
<dbReference type="KEGG" id="ccai:NAS2_1484"/>
<evidence type="ECO:0000313" key="8">
    <source>
        <dbReference type="Proteomes" id="UP000509448"/>
    </source>
</evidence>
<keyword evidence="4 5" id="KW-0694">RNA-binding</keyword>
<dbReference type="EC" id="2.1.1.182" evidence="7"/>
<evidence type="ECO:0000256" key="1">
    <source>
        <dbReference type="ARBA" id="ARBA00022603"/>
    </source>
</evidence>
<evidence type="ECO:0000259" key="6">
    <source>
        <dbReference type="SMART" id="SM00650"/>
    </source>
</evidence>
<feature type="domain" description="Ribosomal RNA adenine methylase transferase N-terminal" evidence="6">
    <location>
        <begin position="15"/>
        <end position="184"/>
    </location>
</feature>
<dbReference type="Gene3D" id="3.40.50.150">
    <property type="entry name" value="Vaccinia Virus protein VP39"/>
    <property type="match status" value="1"/>
</dbReference>
<feature type="binding site" evidence="5">
    <location>
        <position position="39"/>
    </location>
    <ligand>
        <name>S-adenosyl-L-methionine</name>
        <dbReference type="ChEBI" id="CHEBI:59789"/>
    </ligand>
</feature>
<dbReference type="CDD" id="cd02440">
    <property type="entry name" value="AdoMet_MTases"/>
    <property type="match status" value="1"/>
</dbReference>
<dbReference type="EMBL" id="AP018732">
    <property type="protein sequence ID" value="BBE42864.1"/>
    <property type="molecule type" value="Genomic_DNA"/>
</dbReference>
<dbReference type="PROSITE" id="PS51689">
    <property type="entry name" value="SAM_RNA_A_N6_MT"/>
    <property type="match status" value="1"/>
</dbReference>
<keyword evidence="3 5" id="KW-0949">S-adenosyl-L-methionine</keyword>
<dbReference type="AlphaFoldDB" id="A0A4P2VE82"/>
<dbReference type="InterPro" id="IPR020598">
    <property type="entry name" value="rRNA_Ade_methylase_Trfase_N"/>
</dbReference>
<sequence length="247" mass="27477">MSSRRRRLGQHFLRSERAALELLGPLEDAKPHEVVAEIGTGRGALTRRLADGGSLVVSVELDRDLCAATAAVLGQGRPWNLELVCGDAYRTIRRFDYLISSPPYSESSDTVEWLASKDFRIASLVLQEDFVRKALSDPSDRRYGAISAFVQLAFRAELGSRVPSSAFSPPPKVDSRVVLLRPRVAMSEREARWALSRLRALFSHRKNALSRLCRELGCGWIQEENIRVRELAPKEALAVAAAIPAER</sequence>
<comment type="similarity">
    <text evidence="5">Belongs to the class I-like SAM-binding methyltransferase superfamily. rRNA adenine N(6)-methyltransferase family.</text>
</comment>
<dbReference type="PANTHER" id="PTHR11727:SF7">
    <property type="entry name" value="DIMETHYLADENOSINE TRANSFERASE-RELATED"/>
    <property type="match status" value="1"/>
</dbReference>
<accession>A0A4P2VE82</accession>
<name>A0A4P2VE82_9ARCH</name>
<feature type="binding site" evidence="5">
    <location>
        <position position="60"/>
    </location>
    <ligand>
        <name>S-adenosyl-L-methionine</name>
        <dbReference type="ChEBI" id="CHEBI:59789"/>
    </ligand>
</feature>
<keyword evidence="8" id="KW-1185">Reference proteome</keyword>
<dbReference type="OrthoDB" id="9883at2157"/>
<dbReference type="PANTHER" id="PTHR11727">
    <property type="entry name" value="DIMETHYLADENOSINE TRANSFERASE"/>
    <property type="match status" value="1"/>
</dbReference>
<evidence type="ECO:0000256" key="2">
    <source>
        <dbReference type="ARBA" id="ARBA00022679"/>
    </source>
</evidence>
<feature type="binding site" evidence="5">
    <location>
        <position position="101"/>
    </location>
    <ligand>
        <name>S-adenosyl-L-methionine</name>
        <dbReference type="ChEBI" id="CHEBI:59789"/>
    </ligand>
</feature>
<dbReference type="GO" id="GO:0003723">
    <property type="term" value="F:RNA binding"/>
    <property type="evidence" value="ECO:0007669"/>
    <property type="project" value="UniProtKB-UniRule"/>
</dbReference>
<dbReference type="SMART" id="SM00650">
    <property type="entry name" value="rADc"/>
    <property type="match status" value="1"/>
</dbReference>